<feature type="domain" description="Solute-binding protein family 5" evidence="5">
    <location>
        <begin position="144"/>
        <end position="522"/>
    </location>
</feature>
<reference evidence="6 7" key="1">
    <citation type="journal article" date="2015" name="Nature">
        <title>rRNA introns, odd ribosomes, and small enigmatic genomes across a large radiation of phyla.</title>
        <authorList>
            <person name="Brown C.T."/>
            <person name="Hug L.A."/>
            <person name="Thomas B.C."/>
            <person name="Sharon I."/>
            <person name="Castelle C.J."/>
            <person name="Singh A."/>
            <person name="Wilkins M.J."/>
            <person name="Williams K.H."/>
            <person name="Banfield J.F."/>
        </authorList>
    </citation>
    <scope>NUCLEOTIDE SEQUENCE [LARGE SCALE GENOMIC DNA]</scope>
</reference>
<organism evidence="6 7">
    <name type="scientific">Candidatus Uhrbacteria bacterium GW2011_GWC2_41_11</name>
    <dbReference type="NCBI Taxonomy" id="1618985"/>
    <lineage>
        <taxon>Bacteria</taxon>
        <taxon>Candidatus Uhriibacteriota</taxon>
    </lineage>
</organism>
<dbReference type="EMBL" id="LCAH01000022">
    <property type="protein sequence ID" value="KKR86011.1"/>
    <property type="molecule type" value="Genomic_DNA"/>
</dbReference>
<keyword evidence="4" id="KW-1133">Transmembrane helix</keyword>
<dbReference type="InterPro" id="IPR039424">
    <property type="entry name" value="SBP_5"/>
</dbReference>
<dbReference type="InterPro" id="IPR000914">
    <property type="entry name" value="SBP_5_dom"/>
</dbReference>
<dbReference type="CDD" id="cd08513">
    <property type="entry name" value="PBP2_thermophilic_Hb8_like"/>
    <property type="match status" value="1"/>
</dbReference>
<dbReference type="Gene3D" id="3.40.190.10">
    <property type="entry name" value="Periplasmic binding protein-like II"/>
    <property type="match status" value="1"/>
</dbReference>
<protein>
    <submittedName>
        <fullName evidence="6">Extracellular solute-binding protein</fullName>
    </submittedName>
</protein>
<dbReference type="GO" id="GO:1904680">
    <property type="term" value="F:peptide transmembrane transporter activity"/>
    <property type="evidence" value="ECO:0007669"/>
    <property type="project" value="TreeGrafter"/>
</dbReference>
<dbReference type="Gene3D" id="3.90.76.10">
    <property type="entry name" value="Dipeptide-binding Protein, Domain 1"/>
    <property type="match status" value="1"/>
</dbReference>
<evidence type="ECO:0000256" key="2">
    <source>
        <dbReference type="ARBA" id="ARBA00022448"/>
    </source>
</evidence>
<feature type="transmembrane region" description="Helical" evidence="4">
    <location>
        <begin position="68"/>
        <end position="89"/>
    </location>
</feature>
<comment type="similarity">
    <text evidence="1">Belongs to the bacterial solute-binding protein 5 family.</text>
</comment>
<sequence length="620" mass="71214">MSFGNPFFDRISRFFRFVRNRISSKMKKTRTSDLTKRQILRLTTQHRFPTWRQWKCLPRVLHSGERQIIRISLSGGFVVLLLFFGWYMITHRTEIAAPGGLYTEGLIGTPRLVNPLYANSSDVDQDLARLIYSGLFRWNPDHGLEPDLADTYQMTEDQKTYTIHIRDHATWHNGTPIRAEDVVFTIQAIQNPTYRSSLASTFHGVTVSSLNEKTVQFVLEEPFAPFLSTLTVGILPADVWRDIPPKNAPLASLNLEPIGSGPYRFEKFTVDKKGNIRSYTLIRNETFYRHPPLIERLTFKFYSDTQALVNALENRNVEGASFVPCDLENKLTNKQTIQLLRPMTSMTTTLFFNQENQPLLKDIRMRKAFALSLDRQEIINNALDGHGQPLYAPILAGMVGYDPDVEKLSQDLTAANTLLDETEFKRTTPDEIRAKIRKEKKDGQLQEVRDELVFTLSVVDQPEFIRAAETIMKQAANAGIRLNIQPVAASSFYETVIKPRAYQLLLTGTQSGLDSDPYPFWHSSQIKDPGLNLALYVNRDVDTFLEEARKTTDTKVRTEKYQAFQNLLVKDLPAIFLYQPTYTYAISTKVHNITLKQMFVPADRFVDIENWYVKTKKVMK</sequence>
<gene>
    <name evidence="6" type="ORF">UU35_C0022G0006</name>
</gene>
<dbReference type="PIRSF" id="PIRSF002741">
    <property type="entry name" value="MppA"/>
    <property type="match status" value="1"/>
</dbReference>
<evidence type="ECO:0000313" key="7">
    <source>
        <dbReference type="Proteomes" id="UP000034616"/>
    </source>
</evidence>
<name>A0A0G0UF25_9BACT</name>
<dbReference type="Proteomes" id="UP000034616">
    <property type="component" value="Unassembled WGS sequence"/>
</dbReference>
<dbReference type="Pfam" id="PF00496">
    <property type="entry name" value="SBP_bac_5"/>
    <property type="match status" value="1"/>
</dbReference>
<evidence type="ECO:0000256" key="3">
    <source>
        <dbReference type="ARBA" id="ARBA00022729"/>
    </source>
</evidence>
<dbReference type="GO" id="GO:0015833">
    <property type="term" value="P:peptide transport"/>
    <property type="evidence" value="ECO:0007669"/>
    <property type="project" value="TreeGrafter"/>
</dbReference>
<dbReference type="AlphaFoldDB" id="A0A0G0UF25"/>
<evidence type="ECO:0000259" key="5">
    <source>
        <dbReference type="Pfam" id="PF00496"/>
    </source>
</evidence>
<evidence type="ECO:0000313" key="6">
    <source>
        <dbReference type="EMBL" id="KKR86011.1"/>
    </source>
</evidence>
<keyword evidence="4" id="KW-0812">Transmembrane</keyword>
<keyword evidence="4" id="KW-0472">Membrane</keyword>
<dbReference type="GO" id="GO:0043190">
    <property type="term" value="C:ATP-binding cassette (ABC) transporter complex"/>
    <property type="evidence" value="ECO:0007669"/>
    <property type="project" value="InterPro"/>
</dbReference>
<proteinExistence type="inferred from homology"/>
<accession>A0A0G0UF25</accession>
<keyword evidence="3" id="KW-0732">Signal</keyword>
<dbReference type="PANTHER" id="PTHR30290">
    <property type="entry name" value="PERIPLASMIC BINDING COMPONENT OF ABC TRANSPORTER"/>
    <property type="match status" value="1"/>
</dbReference>
<dbReference type="InterPro" id="IPR030678">
    <property type="entry name" value="Peptide/Ni-bd"/>
</dbReference>
<comment type="caution">
    <text evidence="6">The sequence shown here is derived from an EMBL/GenBank/DDBJ whole genome shotgun (WGS) entry which is preliminary data.</text>
</comment>
<dbReference type="PANTHER" id="PTHR30290:SF9">
    <property type="entry name" value="OLIGOPEPTIDE-BINDING PROTEIN APPA"/>
    <property type="match status" value="1"/>
</dbReference>
<evidence type="ECO:0000256" key="4">
    <source>
        <dbReference type="SAM" id="Phobius"/>
    </source>
</evidence>
<keyword evidence="2" id="KW-0813">Transport</keyword>
<evidence type="ECO:0000256" key="1">
    <source>
        <dbReference type="ARBA" id="ARBA00005695"/>
    </source>
</evidence>
<dbReference type="SUPFAM" id="SSF53850">
    <property type="entry name" value="Periplasmic binding protein-like II"/>
    <property type="match status" value="1"/>
</dbReference>
<dbReference type="GO" id="GO:0042597">
    <property type="term" value="C:periplasmic space"/>
    <property type="evidence" value="ECO:0007669"/>
    <property type="project" value="UniProtKB-ARBA"/>
</dbReference>
<dbReference type="Gene3D" id="3.10.105.10">
    <property type="entry name" value="Dipeptide-binding Protein, Domain 3"/>
    <property type="match status" value="1"/>
</dbReference>